<comment type="similarity">
    <text evidence="1">Belongs to the LysR transcriptional regulatory family.</text>
</comment>
<dbReference type="KEGG" id="cac:CA_C3409"/>
<dbReference type="RefSeq" id="WP_010966679.1">
    <property type="nucleotide sequence ID" value="NC_003030.1"/>
</dbReference>
<protein>
    <submittedName>
        <fullName evidence="6">Transcriptional regulators, LysR family</fullName>
    </submittedName>
</protein>
<evidence type="ECO:0000256" key="2">
    <source>
        <dbReference type="ARBA" id="ARBA00023015"/>
    </source>
</evidence>
<keyword evidence="3" id="KW-0238">DNA-binding</keyword>
<dbReference type="InterPro" id="IPR005119">
    <property type="entry name" value="LysR_subst-bd"/>
</dbReference>
<dbReference type="GO" id="GO:0003700">
    <property type="term" value="F:DNA-binding transcription factor activity"/>
    <property type="evidence" value="ECO:0007669"/>
    <property type="project" value="InterPro"/>
</dbReference>
<dbReference type="PANTHER" id="PTHR30346:SF0">
    <property type="entry name" value="HCA OPERON TRANSCRIPTIONAL ACTIVATOR HCAR"/>
    <property type="match status" value="1"/>
</dbReference>
<evidence type="ECO:0000313" key="6">
    <source>
        <dbReference type="EMBL" id="AAK81339.1"/>
    </source>
</evidence>
<dbReference type="eggNOG" id="COG0583">
    <property type="taxonomic scope" value="Bacteria"/>
</dbReference>
<dbReference type="InterPro" id="IPR036390">
    <property type="entry name" value="WH_DNA-bd_sf"/>
</dbReference>
<dbReference type="InterPro" id="IPR036388">
    <property type="entry name" value="WH-like_DNA-bd_sf"/>
</dbReference>
<organism evidence="6 7">
    <name type="scientific">Clostridium acetobutylicum (strain ATCC 824 / DSM 792 / JCM 1419 / IAM 19013 / LMG 5710 / NBRC 13948 / NRRL B-527 / VKM B-1787 / 2291 / W)</name>
    <dbReference type="NCBI Taxonomy" id="272562"/>
    <lineage>
        <taxon>Bacteria</taxon>
        <taxon>Bacillati</taxon>
        <taxon>Bacillota</taxon>
        <taxon>Clostridia</taxon>
        <taxon>Eubacteriales</taxon>
        <taxon>Clostridiaceae</taxon>
        <taxon>Clostridium</taxon>
    </lineage>
</organism>
<dbReference type="Gene3D" id="3.40.190.10">
    <property type="entry name" value="Periplasmic binding protein-like II"/>
    <property type="match status" value="2"/>
</dbReference>
<name>Q97DR3_CLOAB</name>
<evidence type="ECO:0000313" key="7">
    <source>
        <dbReference type="Proteomes" id="UP000000814"/>
    </source>
</evidence>
<dbReference type="PATRIC" id="fig|272562.8.peg.3590"/>
<dbReference type="SUPFAM" id="SSF53850">
    <property type="entry name" value="Periplasmic binding protein-like II"/>
    <property type="match status" value="1"/>
</dbReference>
<accession>Q97DR3</accession>
<evidence type="ECO:0000256" key="3">
    <source>
        <dbReference type="ARBA" id="ARBA00023125"/>
    </source>
</evidence>
<dbReference type="OrthoDB" id="108771at2"/>
<keyword evidence="2" id="KW-0805">Transcription regulation</keyword>
<evidence type="ECO:0000256" key="1">
    <source>
        <dbReference type="ARBA" id="ARBA00009437"/>
    </source>
</evidence>
<reference evidence="6 7" key="1">
    <citation type="journal article" date="2001" name="J. Bacteriol.">
        <title>Genome sequence and comparative analysis of the solvent-producing bacterium Clostridium acetobutylicum.</title>
        <authorList>
            <person name="Nolling J."/>
            <person name="Breton G."/>
            <person name="Omelchenko M.V."/>
            <person name="Makarova K.S."/>
            <person name="Zeng Q."/>
            <person name="Gibson R."/>
            <person name="Lee H.M."/>
            <person name="Dubois J."/>
            <person name="Qiu D."/>
            <person name="Hitti J."/>
            <person name="Wolf Y.I."/>
            <person name="Tatusov R.L."/>
            <person name="Sabathe F."/>
            <person name="Doucette-Stamm L."/>
            <person name="Soucaille P."/>
            <person name="Daly M.J."/>
            <person name="Bennett G.N."/>
            <person name="Koonin E.V."/>
            <person name="Smith D.R."/>
        </authorList>
    </citation>
    <scope>NUCLEOTIDE SEQUENCE [LARGE SCALE GENOMIC DNA]</scope>
    <source>
        <strain evidence="7">ATCC 824 / DSM 792 / JCM 1419 / LMG 5710 / VKM B-1787</strain>
    </source>
</reference>
<dbReference type="PIR" id="H97318">
    <property type="entry name" value="H97318"/>
</dbReference>
<dbReference type="Pfam" id="PF00126">
    <property type="entry name" value="HTH_1"/>
    <property type="match status" value="1"/>
</dbReference>
<dbReference type="AlphaFoldDB" id="Q97DR3"/>
<dbReference type="PROSITE" id="PS50931">
    <property type="entry name" value="HTH_LYSR"/>
    <property type="match status" value="1"/>
</dbReference>
<dbReference type="FunFam" id="1.10.10.10:FF:000001">
    <property type="entry name" value="LysR family transcriptional regulator"/>
    <property type="match status" value="1"/>
</dbReference>
<dbReference type="GO" id="GO:0003677">
    <property type="term" value="F:DNA binding"/>
    <property type="evidence" value="ECO:0007669"/>
    <property type="project" value="UniProtKB-KW"/>
</dbReference>
<dbReference type="GO" id="GO:0032993">
    <property type="term" value="C:protein-DNA complex"/>
    <property type="evidence" value="ECO:0007669"/>
    <property type="project" value="TreeGrafter"/>
</dbReference>
<keyword evidence="4" id="KW-0804">Transcription</keyword>
<dbReference type="HOGENOM" id="CLU_039613_6_4_9"/>
<evidence type="ECO:0000259" key="5">
    <source>
        <dbReference type="PROSITE" id="PS50931"/>
    </source>
</evidence>
<dbReference type="GeneID" id="44999903"/>
<dbReference type="PRINTS" id="PR00039">
    <property type="entry name" value="HTHLYSR"/>
</dbReference>
<dbReference type="Pfam" id="PF03466">
    <property type="entry name" value="LysR_substrate"/>
    <property type="match status" value="1"/>
</dbReference>
<keyword evidence="7" id="KW-1185">Reference proteome</keyword>
<dbReference type="SUPFAM" id="SSF46785">
    <property type="entry name" value="Winged helix' DNA-binding domain"/>
    <property type="match status" value="1"/>
</dbReference>
<dbReference type="PANTHER" id="PTHR30346">
    <property type="entry name" value="TRANSCRIPTIONAL DUAL REGULATOR HCAR-RELATED"/>
    <property type="match status" value="1"/>
</dbReference>
<sequence>MYNNINYKVLWGHSEYDGSFEIMEFRQLSYFISVAKYLSFTKAAEEHHIAQTAISQQISTLEKQLNVKLFVRNNRAVELTDAGRVLLKEADLITSRVVEAERKTKQAALGFEGSLNVGILGSSEKNFLPVILKRFHKLYPKIGINLSRNSYKKLADDMKGGHLDITFIFPYELNDISHVKYRKLFDYEICLVVNKEHRLARYKKIDVKEIKNEKFIVVGKEEAPSTVKQMRKNCMGDGFKLNVVAECKNLDTMLIMVEAGMGVALVPTCVANDSNNNISYIELENSKQIVEIGVAWMEGNMNPTLKLFLGVLSDLYWDN</sequence>
<dbReference type="EMBL" id="AE001437">
    <property type="protein sequence ID" value="AAK81339.1"/>
    <property type="molecule type" value="Genomic_DNA"/>
</dbReference>
<dbReference type="Gene3D" id="1.10.10.10">
    <property type="entry name" value="Winged helix-like DNA-binding domain superfamily/Winged helix DNA-binding domain"/>
    <property type="match status" value="1"/>
</dbReference>
<dbReference type="STRING" id="272562.CA_C3409"/>
<evidence type="ECO:0000256" key="4">
    <source>
        <dbReference type="ARBA" id="ARBA00023163"/>
    </source>
</evidence>
<feature type="domain" description="HTH lysR-type" evidence="5">
    <location>
        <begin position="23"/>
        <end position="80"/>
    </location>
</feature>
<dbReference type="Proteomes" id="UP000000814">
    <property type="component" value="Chromosome"/>
</dbReference>
<proteinExistence type="inferred from homology"/>
<dbReference type="CDD" id="cd08414">
    <property type="entry name" value="PBP2_LTTR_aromatics_like"/>
    <property type="match status" value="1"/>
</dbReference>
<dbReference type="InterPro" id="IPR000847">
    <property type="entry name" value="LysR_HTH_N"/>
</dbReference>
<gene>
    <name evidence="6" type="primary">alsR</name>
    <name evidence="6" type="ordered locus">CA_C3409</name>
</gene>
<dbReference type="DNASU" id="1119591"/>